<dbReference type="Pfam" id="PF12698">
    <property type="entry name" value="ABC2_membrane_3"/>
    <property type="match status" value="1"/>
</dbReference>
<keyword evidence="9" id="KW-1185">Reference proteome</keyword>
<feature type="transmembrane region" description="Helical" evidence="6">
    <location>
        <begin position="245"/>
        <end position="266"/>
    </location>
</feature>
<evidence type="ECO:0000256" key="4">
    <source>
        <dbReference type="ARBA" id="ARBA00023136"/>
    </source>
</evidence>
<reference evidence="8" key="1">
    <citation type="submission" date="2021-05" db="EMBL/GenBank/DDBJ databases">
        <title>A free-living protist that lacks canonical eukaryotic 1 DNA replication and segregation systems.</title>
        <authorList>
            <person name="Salas-Leiva D.E."/>
            <person name="Tromer E.C."/>
            <person name="Curtis B.A."/>
            <person name="Jerlstrom-Hultqvist J."/>
            <person name="Kolisko M."/>
            <person name="Yi Z."/>
            <person name="Salas-Leiva J.S."/>
            <person name="Gallot-Lavallee L."/>
            <person name="Kops G.J.P.L."/>
            <person name="Archibald J.M."/>
            <person name="Simpson A.G.B."/>
            <person name="Roger A.J."/>
        </authorList>
    </citation>
    <scope>NUCLEOTIDE SEQUENCE</scope>
    <source>
        <strain evidence="8">BICM</strain>
    </source>
</reference>
<dbReference type="InterPro" id="IPR026082">
    <property type="entry name" value="ABCA"/>
</dbReference>
<dbReference type="PROSITE" id="PS50893">
    <property type="entry name" value="ABC_TRANSPORTER_2"/>
    <property type="match status" value="1"/>
</dbReference>
<evidence type="ECO:0000313" key="8">
    <source>
        <dbReference type="EMBL" id="KAG9391845.1"/>
    </source>
</evidence>
<evidence type="ECO:0000256" key="2">
    <source>
        <dbReference type="ARBA" id="ARBA00022692"/>
    </source>
</evidence>
<proteinExistence type="predicted"/>
<dbReference type="InterPro" id="IPR056264">
    <property type="entry name" value="R2_ABCA1-4-like"/>
</dbReference>
<evidence type="ECO:0000256" key="6">
    <source>
        <dbReference type="SAM" id="Phobius"/>
    </source>
</evidence>
<name>A0A8J6AUF6_9EUKA</name>
<dbReference type="InterPro" id="IPR027417">
    <property type="entry name" value="P-loop_NTPase"/>
</dbReference>
<keyword evidence="3 6" id="KW-1133">Transmembrane helix</keyword>
<dbReference type="Pfam" id="PF00005">
    <property type="entry name" value="ABC_tran"/>
    <property type="match status" value="1"/>
</dbReference>
<sequence>MTQRWSQVSAAAHSPKSSEPEPFTVFYAEDAGVDVGKLDDSGASGFLAGIENSTINGVVSPRFVPASEAAANTFFLDSWDNHNETLGAVVFSKADSTGLDVKILVNDTVTQPNSAGSFSSTHLLPLNDMLTNAWLQTVSPALSYVSHSTADYPREEDEAAVDYTALSLVEPLGMALHMALPSILVGLAADISLGMRRHLSILGVRRTVYWTVNYGVAFCVMCIPLTPIIISGLAFDIRFFTLNNFFLYFVLFVAFAANLASTAMMIAPLLRNVHVAVIVGTVVAIVLNESACIVSYLSDQFSSTELIPLVLPSASLQAALKILADVSTVGHNGAYLTTVGWPFWSFVLMIIGTTPVQLCIGFIIDWKLSELVTTAFFYASKGFNRVLTVSFGLRSLVFVFRFITHRIDPRVVEEEATPAAIRTRRRSLVPGALLPHPSVQQQRMQAEAMPDDADGIVVKHISKRFRQQFGQTIQALDDVSFVIPRGSTLALAGPAGAGVSTLINVLTSQVKPKGTATVAGSKANGSRAVYRSIGVCTQQDYLWPMLTVGEHLAFVGRIKGLVGGDLADGISEVLNILDMHAIRNSATSTLTPAQKRVVMVALAILGDPPVLLLDQPTFGVDPVTRQRIWQYIAQSNGISTILLASSSMEEIEVCGKSVAFLVGGKLKCMAPTEDLKRHYGLGYKLVVTGPERTGETDLIADVVQSALPSAVLTGSTYGTRLFTVPTHTAELADIFDEMEAVQLESEVDDWGVSHSGLGDVYSLITAAEGSV</sequence>
<organism evidence="8 9">
    <name type="scientific">Carpediemonas membranifera</name>
    <dbReference type="NCBI Taxonomy" id="201153"/>
    <lineage>
        <taxon>Eukaryota</taxon>
        <taxon>Metamonada</taxon>
        <taxon>Carpediemonas-like organisms</taxon>
        <taxon>Carpediemonas</taxon>
    </lineage>
</organism>
<dbReference type="GO" id="GO:0016887">
    <property type="term" value="F:ATP hydrolysis activity"/>
    <property type="evidence" value="ECO:0007669"/>
    <property type="project" value="InterPro"/>
</dbReference>
<evidence type="ECO:0000256" key="3">
    <source>
        <dbReference type="ARBA" id="ARBA00022989"/>
    </source>
</evidence>
<evidence type="ECO:0000256" key="5">
    <source>
        <dbReference type="SAM" id="MobiDB-lite"/>
    </source>
</evidence>
<comment type="caution">
    <text evidence="8">The sequence shown here is derived from an EMBL/GenBank/DDBJ whole genome shotgun (WGS) entry which is preliminary data.</text>
</comment>
<dbReference type="EMBL" id="JAHDYR010000048">
    <property type="protein sequence ID" value="KAG9391845.1"/>
    <property type="molecule type" value="Genomic_DNA"/>
</dbReference>
<dbReference type="GO" id="GO:0005524">
    <property type="term" value="F:ATP binding"/>
    <property type="evidence" value="ECO:0007669"/>
    <property type="project" value="InterPro"/>
</dbReference>
<dbReference type="GO" id="GO:0140359">
    <property type="term" value="F:ABC-type transporter activity"/>
    <property type="evidence" value="ECO:0007669"/>
    <property type="project" value="InterPro"/>
</dbReference>
<feature type="transmembrane region" description="Helical" evidence="6">
    <location>
        <begin position="207"/>
        <end position="233"/>
    </location>
</feature>
<dbReference type="GO" id="GO:0016020">
    <property type="term" value="C:membrane"/>
    <property type="evidence" value="ECO:0007669"/>
    <property type="project" value="UniProtKB-SubCell"/>
</dbReference>
<feature type="transmembrane region" description="Helical" evidence="6">
    <location>
        <begin position="273"/>
        <end position="297"/>
    </location>
</feature>
<keyword evidence="2 6" id="KW-0812">Transmembrane</keyword>
<dbReference type="Gene3D" id="3.40.50.300">
    <property type="entry name" value="P-loop containing nucleotide triphosphate hydrolases"/>
    <property type="match status" value="1"/>
</dbReference>
<comment type="subcellular location">
    <subcellularLocation>
        <location evidence="1">Membrane</location>
        <topology evidence="1">Multi-pass membrane protein</topology>
    </subcellularLocation>
</comment>
<dbReference type="OrthoDB" id="8061355at2759"/>
<evidence type="ECO:0000259" key="7">
    <source>
        <dbReference type="PROSITE" id="PS50893"/>
    </source>
</evidence>
<dbReference type="SUPFAM" id="SSF52540">
    <property type="entry name" value="P-loop containing nucleoside triphosphate hydrolases"/>
    <property type="match status" value="1"/>
</dbReference>
<feature type="transmembrane region" description="Helical" evidence="6">
    <location>
        <begin position="343"/>
        <end position="364"/>
    </location>
</feature>
<evidence type="ECO:0000313" key="9">
    <source>
        <dbReference type="Proteomes" id="UP000717585"/>
    </source>
</evidence>
<feature type="domain" description="ABC transporter" evidence="7">
    <location>
        <begin position="456"/>
        <end position="688"/>
    </location>
</feature>
<dbReference type="PANTHER" id="PTHR19229">
    <property type="entry name" value="ATP-BINDING CASSETTE TRANSPORTER SUBFAMILY A ABCA"/>
    <property type="match status" value="1"/>
</dbReference>
<accession>A0A8J6AUF6</accession>
<feature type="region of interest" description="Disordered" evidence="5">
    <location>
        <begin position="1"/>
        <end position="21"/>
    </location>
</feature>
<dbReference type="AlphaFoldDB" id="A0A8J6AUF6"/>
<dbReference type="InterPro" id="IPR013525">
    <property type="entry name" value="ABC2_TM"/>
</dbReference>
<gene>
    <name evidence="8" type="ORF">J8273_6858</name>
</gene>
<keyword evidence="4 6" id="KW-0472">Membrane</keyword>
<dbReference type="InterPro" id="IPR003439">
    <property type="entry name" value="ABC_transporter-like_ATP-bd"/>
</dbReference>
<feature type="transmembrane region" description="Helical" evidence="6">
    <location>
        <begin position="174"/>
        <end position="195"/>
    </location>
</feature>
<protein>
    <submittedName>
        <fullName evidence="8">ABC transporter</fullName>
    </submittedName>
</protein>
<evidence type="ECO:0000256" key="1">
    <source>
        <dbReference type="ARBA" id="ARBA00004141"/>
    </source>
</evidence>
<dbReference type="Pfam" id="PF23321">
    <property type="entry name" value="R1_ABCA1"/>
    <property type="match status" value="1"/>
</dbReference>
<dbReference type="Proteomes" id="UP000717585">
    <property type="component" value="Unassembled WGS sequence"/>
</dbReference>